<evidence type="ECO:0000313" key="2">
    <source>
        <dbReference type="EnsemblPlants" id="AET5Gv20842100.2"/>
    </source>
</evidence>
<reference evidence="3" key="2">
    <citation type="journal article" date="2017" name="Nat. Plants">
        <title>The Aegilops tauschii genome reveals multiple impacts of transposons.</title>
        <authorList>
            <person name="Zhao G."/>
            <person name="Zou C."/>
            <person name="Li K."/>
            <person name="Wang K."/>
            <person name="Li T."/>
            <person name="Gao L."/>
            <person name="Zhang X."/>
            <person name="Wang H."/>
            <person name="Yang Z."/>
            <person name="Liu X."/>
            <person name="Jiang W."/>
            <person name="Mao L."/>
            <person name="Kong X."/>
            <person name="Jiao Y."/>
            <person name="Jia J."/>
        </authorList>
    </citation>
    <scope>NUCLEOTIDE SEQUENCE [LARGE SCALE GENOMIC DNA]</scope>
    <source>
        <strain evidence="3">cv. AL8/78</strain>
    </source>
</reference>
<dbReference type="EnsemblPlants" id="AET5Gv20842100.2">
    <property type="protein sequence ID" value="AET5Gv20842100.2"/>
    <property type="gene ID" value="AET5Gv20842100"/>
</dbReference>
<sequence length="48" mass="4921">MAALGASESCEDAWKGAEEGSVPVAAQDREYGRPCSSVCSAMTPSATR</sequence>
<proteinExistence type="predicted"/>
<accession>A0A453LML8</accession>
<dbReference type="Gramene" id="AET5Gv20842100.2">
    <property type="protein sequence ID" value="AET5Gv20842100.2"/>
    <property type="gene ID" value="AET5Gv20842100"/>
</dbReference>
<protein>
    <submittedName>
        <fullName evidence="2">Uncharacterized protein</fullName>
    </submittedName>
</protein>
<feature type="region of interest" description="Disordered" evidence="1">
    <location>
        <begin position="1"/>
        <end position="25"/>
    </location>
</feature>
<evidence type="ECO:0000256" key="1">
    <source>
        <dbReference type="SAM" id="MobiDB-lite"/>
    </source>
</evidence>
<dbReference type="Proteomes" id="UP000015105">
    <property type="component" value="Chromosome 5D"/>
</dbReference>
<organism evidence="2 3">
    <name type="scientific">Aegilops tauschii subsp. strangulata</name>
    <name type="common">Goatgrass</name>
    <dbReference type="NCBI Taxonomy" id="200361"/>
    <lineage>
        <taxon>Eukaryota</taxon>
        <taxon>Viridiplantae</taxon>
        <taxon>Streptophyta</taxon>
        <taxon>Embryophyta</taxon>
        <taxon>Tracheophyta</taxon>
        <taxon>Spermatophyta</taxon>
        <taxon>Magnoliopsida</taxon>
        <taxon>Liliopsida</taxon>
        <taxon>Poales</taxon>
        <taxon>Poaceae</taxon>
        <taxon>BOP clade</taxon>
        <taxon>Pooideae</taxon>
        <taxon>Triticodae</taxon>
        <taxon>Triticeae</taxon>
        <taxon>Triticinae</taxon>
        <taxon>Aegilops</taxon>
    </lineage>
</organism>
<reference evidence="3" key="1">
    <citation type="journal article" date="2014" name="Science">
        <title>Ancient hybridizations among the ancestral genomes of bread wheat.</title>
        <authorList>
            <consortium name="International Wheat Genome Sequencing Consortium,"/>
            <person name="Marcussen T."/>
            <person name="Sandve S.R."/>
            <person name="Heier L."/>
            <person name="Spannagl M."/>
            <person name="Pfeifer M."/>
            <person name="Jakobsen K.S."/>
            <person name="Wulff B.B."/>
            <person name="Steuernagel B."/>
            <person name="Mayer K.F."/>
            <person name="Olsen O.A."/>
        </authorList>
    </citation>
    <scope>NUCLEOTIDE SEQUENCE [LARGE SCALE GENOMIC DNA]</scope>
    <source>
        <strain evidence="3">cv. AL8/78</strain>
    </source>
</reference>
<reference evidence="2" key="3">
    <citation type="journal article" date="2017" name="Nature">
        <title>Genome sequence of the progenitor of the wheat D genome Aegilops tauschii.</title>
        <authorList>
            <person name="Luo M.C."/>
            <person name="Gu Y.Q."/>
            <person name="Puiu D."/>
            <person name="Wang H."/>
            <person name="Twardziok S.O."/>
            <person name="Deal K.R."/>
            <person name="Huo N."/>
            <person name="Zhu T."/>
            <person name="Wang L."/>
            <person name="Wang Y."/>
            <person name="McGuire P.E."/>
            <person name="Liu S."/>
            <person name="Long H."/>
            <person name="Ramasamy R.K."/>
            <person name="Rodriguez J.C."/>
            <person name="Van S.L."/>
            <person name="Yuan L."/>
            <person name="Wang Z."/>
            <person name="Xia Z."/>
            <person name="Xiao L."/>
            <person name="Anderson O.D."/>
            <person name="Ouyang S."/>
            <person name="Liang Y."/>
            <person name="Zimin A.V."/>
            <person name="Pertea G."/>
            <person name="Qi P."/>
            <person name="Bennetzen J.L."/>
            <person name="Dai X."/>
            <person name="Dawson M.W."/>
            <person name="Muller H.G."/>
            <person name="Kugler K."/>
            <person name="Rivarola-Duarte L."/>
            <person name="Spannagl M."/>
            <person name="Mayer K.F.X."/>
            <person name="Lu F.H."/>
            <person name="Bevan M.W."/>
            <person name="Leroy P."/>
            <person name="Li P."/>
            <person name="You F.M."/>
            <person name="Sun Q."/>
            <person name="Liu Z."/>
            <person name="Lyons E."/>
            <person name="Wicker T."/>
            <person name="Salzberg S.L."/>
            <person name="Devos K.M."/>
            <person name="Dvorak J."/>
        </authorList>
    </citation>
    <scope>NUCLEOTIDE SEQUENCE [LARGE SCALE GENOMIC DNA]</scope>
    <source>
        <strain evidence="2">cv. AL8/78</strain>
    </source>
</reference>
<reference evidence="2" key="5">
    <citation type="journal article" date="2021" name="G3 (Bethesda)">
        <title>Aegilops tauschii genome assembly Aet v5.0 features greater sequence contiguity and improved annotation.</title>
        <authorList>
            <person name="Wang L."/>
            <person name="Zhu T."/>
            <person name="Rodriguez J.C."/>
            <person name="Deal K.R."/>
            <person name="Dubcovsky J."/>
            <person name="McGuire P.E."/>
            <person name="Lux T."/>
            <person name="Spannagl M."/>
            <person name="Mayer K.F.X."/>
            <person name="Baldrich P."/>
            <person name="Meyers B.C."/>
            <person name="Huo N."/>
            <person name="Gu Y.Q."/>
            <person name="Zhou H."/>
            <person name="Devos K.M."/>
            <person name="Bennetzen J.L."/>
            <person name="Unver T."/>
            <person name="Budak H."/>
            <person name="Gulick P.J."/>
            <person name="Galiba G."/>
            <person name="Kalapos B."/>
            <person name="Nelson D.R."/>
            <person name="Li P."/>
            <person name="You F.M."/>
            <person name="Luo M.C."/>
            <person name="Dvorak J."/>
        </authorList>
    </citation>
    <scope>NUCLEOTIDE SEQUENCE [LARGE SCALE GENOMIC DNA]</scope>
    <source>
        <strain evidence="2">cv. AL8/78</strain>
    </source>
</reference>
<evidence type="ECO:0000313" key="3">
    <source>
        <dbReference type="Proteomes" id="UP000015105"/>
    </source>
</evidence>
<reference evidence="2" key="4">
    <citation type="submission" date="2019-03" db="UniProtKB">
        <authorList>
            <consortium name="EnsemblPlants"/>
        </authorList>
    </citation>
    <scope>IDENTIFICATION</scope>
</reference>
<keyword evidence="3" id="KW-1185">Reference proteome</keyword>
<name>A0A453LML8_AEGTS</name>
<dbReference type="AlphaFoldDB" id="A0A453LML8"/>